<organism evidence="2 3">
    <name type="scientific">Deinococcus oregonensis</name>
    <dbReference type="NCBI Taxonomy" id="1805970"/>
    <lineage>
        <taxon>Bacteria</taxon>
        <taxon>Thermotogati</taxon>
        <taxon>Deinococcota</taxon>
        <taxon>Deinococci</taxon>
        <taxon>Deinococcales</taxon>
        <taxon>Deinococcaceae</taxon>
        <taxon>Deinococcus</taxon>
    </lineage>
</organism>
<dbReference type="EMBL" id="JBHLYR010000010">
    <property type="protein sequence ID" value="MFB9990894.1"/>
    <property type="molecule type" value="Genomic_DNA"/>
</dbReference>
<name>A0ABV6ATS3_9DEIO</name>
<gene>
    <name evidence="2" type="ORF">ACFFLM_02710</name>
</gene>
<keyword evidence="1" id="KW-0732">Signal</keyword>
<feature type="chain" id="PRO_5045848106" evidence="1">
    <location>
        <begin position="19"/>
        <end position="179"/>
    </location>
</feature>
<dbReference type="Proteomes" id="UP001589733">
    <property type="component" value="Unassembled WGS sequence"/>
</dbReference>
<evidence type="ECO:0000313" key="3">
    <source>
        <dbReference type="Proteomes" id="UP001589733"/>
    </source>
</evidence>
<evidence type="ECO:0000256" key="1">
    <source>
        <dbReference type="SAM" id="SignalP"/>
    </source>
</evidence>
<dbReference type="RefSeq" id="WP_380005292.1">
    <property type="nucleotide sequence ID" value="NZ_JBHLYR010000010.1"/>
</dbReference>
<sequence>MRRYVCLVLALLSGGAGAHPVDEMVQGAYLTLTPGAVQLELDLTPGVQVSAPVLKSLDANADERVTSAEARVFAVRVLAQSTLTLNGAAVRWTVDEVTVPPFQNLKLGSDTIKIYATAKRPDQPGAGTLVYQNRYQPVKSQWTANVFLQPAAGWNYAVTGQSRSNDGRQLAVKYRITRL</sequence>
<keyword evidence="3" id="KW-1185">Reference proteome</keyword>
<accession>A0ABV6ATS3</accession>
<feature type="signal peptide" evidence="1">
    <location>
        <begin position="1"/>
        <end position="18"/>
    </location>
</feature>
<evidence type="ECO:0000313" key="2">
    <source>
        <dbReference type="EMBL" id="MFB9990894.1"/>
    </source>
</evidence>
<proteinExistence type="predicted"/>
<reference evidence="2 3" key="1">
    <citation type="submission" date="2024-09" db="EMBL/GenBank/DDBJ databases">
        <authorList>
            <person name="Sun Q."/>
            <person name="Mori K."/>
        </authorList>
    </citation>
    <scope>NUCLEOTIDE SEQUENCE [LARGE SCALE GENOMIC DNA]</scope>
    <source>
        <strain evidence="2 3">JCM 13503</strain>
    </source>
</reference>
<protein>
    <submittedName>
        <fullName evidence="2">Uncharacterized protein</fullName>
    </submittedName>
</protein>
<comment type="caution">
    <text evidence="2">The sequence shown here is derived from an EMBL/GenBank/DDBJ whole genome shotgun (WGS) entry which is preliminary data.</text>
</comment>